<sequence length="80" mass="9638">MSLPDELYNVKFAEHFESIKKMYLQDVAFKSICDNYCKSVANAEIYKIKFENNFRKNQDFENLAIELEEEIRFYIIRKGL</sequence>
<reference evidence="1 2" key="1">
    <citation type="submission" date="2020-08" db="EMBL/GenBank/DDBJ databases">
        <title>Functional genomics of gut bacteria from endangered species of beetles.</title>
        <authorList>
            <person name="Carlos-Shanley C."/>
        </authorList>
    </citation>
    <scope>NUCLEOTIDE SEQUENCE [LARGE SCALE GENOMIC DNA]</scope>
    <source>
        <strain evidence="1 2">S00142</strain>
    </source>
</reference>
<dbReference type="AlphaFoldDB" id="A0A7W7IXW0"/>
<proteinExistence type="predicted"/>
<dbReference type="Proteomes" id="UP000561681">
    <property type="component" value="Unassembled WGS sequence"/>
</dbReference>
<dbReference type="RefSeq" id="WP_184162719.1">
    <property type="nucleotide sequence ID" value="NZ_JACHLD010000004.1"/>
</dbReference>
<protein>
    <submittedName>
        <fullName evidence="1">Uncharacterized protein</fullName>
    </submittedName>
</protein>
<evidence type="ECO:0000313" key="2">
    <source>
        <dbReference type="Proteomes" id="UP000561681"/>
    </source>
</evidence>
<evidence type="ECO:0000313" key="1">
    <source>
        <dbReference type="EMBL" id="MBB4802619.1"/>
    </source>
</evidence>
<dbReference type="EMBL" id="JACHLD010000004">
    <property type="protein sequence ID" value="MBB4802619.1"/>
    <property type="molecule type" value="Genomic_DNA"/>
</dbReference>
<keyword evidence="2" id="KW-1185">Reference proteome</keyword>
<accession>A0A7W7IXW0</accession>
<comment type="caution">
    <text evidence="1">The sequence shown here is derived from an EMBL/GenBank/DDBJ whole genome shotgun (WGS) entry which is preliminary data.</text>
</comment>
<name>A0A7W7IXW0_9FLAO</name>
<gene>
    <name evidence="1" type="ORF">HNP37_002694</name>
</gene>
<organism evidence="1 2">
    <name type="scientific">Flavobacterium nitrogenifigens</name>
    <dbReference type="NCBI Taxonomy" id="1617283"/>
    <lineage>
        <taxon>Bacteria</taxon>
        <taxon>Pseudomonadati</taxon>
        <taxon>Bacteroidota</taxon>
        <taxon>Flavobacteriia</taxon>
        <taxon>Flavobacteriales</taxon>
        <taxon>Flavobacteriaceae</taxon>
        <taxon>Flavobacterium</taxon>
    </lineage>
</organism>